<evidence type="ECO:0000313" key="3">
    <source>
        <dbReference type="Proteomes" id="UP001189624"/>
    </source>
</evidence>
<dbReference type="Gene3D" id="1.25.40.10">
    <property type="entry name" value="Tetratricopeptide repeat domain"/>
    <property type="match status" value="1"/>
</dbReference>
<reference evidence="2" key="1">
    <citation type="submission" date="2023-10" db="EMBL/GenBank/DDBJ databases">
        <authorList>
            <person name="Domelevo Entfellner J.-B."/>
        </authorList>
    </citation>
    <scope>NUCLEOTIDE SEQUENCE</scope>
</reference>
<accession>A0AA86V585</accession>
<evidence type="ECO:0008006" key="4">
    <source>
        <dbReference type="Google" id="ProtNLM"/>
    </source>
</evidence>
<dbReference type="InterPro" id="IPR011990">
    <property type="entry name" value="TPR-like_helical_dom_sf"/>
</dbReference>
<gene>
    <name evidence="2" type="ORF">AYBTSS11_LOCUS732</name>
</gene>
<dbReference type="Proteomes" id="UP001189624">
    <property type="component" value="Chromosome 1"/>
</dbReference>
<dbReference type="EMBL" id="OY731398">
    <property type="protein sequence ID" value="CAJ1804689.1"/>
    <property type="molecule type" value="Genomic_DNA"/>
</dbReference>
<evidence type="ECO:0000313" key="2">
    <source>
        <dbReference type="EMBL" id="CAJ1804689.1"/>
    </source>
</evidence>
<protein>
    <recommendedName>
        <fullName evidence="4">Pentatricopeptide repeat-containing protein</fullName>
    </recommendedName>
</protein>
<feature type="compositionally biased region" description="Polar residues" evidence="1">
    <location>
        <begin position="165"/>
        <end position="188"/>
    </location>
</feature>
<feature type="region of interest" description="Disordered" evidence="1">
    <location>
        <begin position="162"/>
        <end position="188"/>
    </location>
</feature>
<dbReference type="AlphaFoldDB" id="A0AA86V585"/>
<sequence>MDVAWSLYERMVSCGHVPDVTVFDSLLTGYGLKEEMDKIISLLHQMVDKDVKHDIMGIQKQEKNFQNAFVVLAASLGEIMEDSTPAGHRNERKRSGDSNAFAKFLPFSPSLEHDPESQEAKFGGHHNHKRLKPNSQAPLLETTTMNLTPSSHLPKQNIDTKETLDFSSPSTSIKHSAGSGPSPQSIGSKSSLIEYVENDGKIGITTSDNIVYHHSIINLCLHCASCNWKEYQNQSELESVMAMAAEELSRRPRTGGIYKAIACQRECTVKRLKDLSNKEPTIDVGLEMADATHLLKFMSFSSSKIEMAGQKGHKGAMLLFQAEILRKKGQELIAECQNLLQDAL</sequence>
<organism evidence="2 3">
    <name type="scientific">Sphenostylis stenocarpa</name>
    <dbReference type="NCBI Taxonomy" id="92480"/>
    <lineage>
        <taxon>Eukaryota</taxon>
        <taxon>Viridiplantae</taxon>
        <taxon>Streptophyta</taxon>
        <taxon>Embryophyta</taxon>
        <taxon>Tracheophyta</taxon>
        <taxon>Spermatophyta</taxon>
        <taxon>Magnoliopsida</taxon>
        <taxon>eudicotyledons</taxon>
        <taxon>Gunneridae</taxon>
        <taxon>Pentapetalae</taxon>
        <taxon>rosids</taxon>
        <taxon>fabids</taxon>
        <taxon>Fabales</taxon>
        <taxon>Fabaceae</taxon>
        <taxon>Papilionoideae</taxon>
        <taxon>50 kb inversion clade</taxon>
        <taxon>NPAAA clade</taxon>
        <taxon>indigoferoid/millettioid clade</taxon>
        <taxon>Phaseoleae</taxon>
        <taxon>Sphenostylis</taxon>
    </lineage>
</organism>
<proteinExistence type="predicted"/>
<keyword evidence="3" id="KW-1185">Reference proteome</keyword>
<dbReference type="Gramene" id="rna-AYBTSS11_LOCUS732">
    <property type="protein sequence ID" value="CAJ1804689.1"/>
    <property type="gene ID" value="gene-AYBTSS11_LOCUS732"/>
</dbReference>
<feature type="region of interest" description="Disordered" evidence="1">
    <location>
        <begin position="107"/>
        <end position="136"/>
    </location>
</feature>
<evidence type="ECO:0000256" key="1">
    <source>
        <dbReference type="SAM" id="MobiDB-lite"/>
    </source>
</evidence>
<name>A0AA86V585_9FABA</name>
<feature type="compositionally biased region" description="Basic residues" evidence="1">
    <location>
        <begin position="123"/>
        <end position="132"/>
    </location>
</feature>